<evidence type="ECO:0000313" key="2">
    <source>
        <dbReference type="Proteomes" id="UP000092093"/>
    </source>
</evidence>
<protein>
    <submittedName>
        <fullName evidence="1">Uncharacterized protein</fullName>
    </submittedName>
</protein>
<accession>A0A1B7W5Z5</accession>
<dbReference type="EMBL" id="LJOW01000815">
    <property type="protein sequence ID" value="OBQ32426.1"/>
    <property type="molecule type" value="Genomic_DNA"/>
</dbReference>
<proteinExistence type="predicted"/>
<reference evidence="1 2" key="1">
    <citation type="submission" date="2015-09" db="EMBL/GenBank/DDBJ databases">
        <title>Aphanizomenon flos-aquae WA102.</title>
        <authorList>
            <person name="Driscoll C."/>
        </authorList>
    </citation>
    <scope>NUCLEOTIDE SEQUENCE [LARGE SCALE GENOMIC DNA]</scope>
    <source>
        <strain evidence="1">WA102</strain>
    </source>
</reference>
<name>A0A1B7W5Z5_APHFL</name>
<dbReference type="Proteomes" id="UP000092093">
    <property type="component" value="Unassembled WGS sequence"/>
</dbReference>
<gene>
    <name evidence="1" type="ORF">AN484_27975</name>
</gene>
<evidence type="ECO:0000313" key="1">
    <source>
        <dbReference type="EMBL" id="OBQ32426.1"/>
    </source>
</evidence>
<organism evidence="1 2">
    <name type="scientific">Aphanizomenon flos-aquae WA102</name>
    <dbReference type="NCBI Taxonomy" id="1710896"/>
    <lineage>
        <taxon>Bacteria</taxon>
        <taxon>Bacillati</taxon>
        <taxon>Cyanobacteriota</taxon>
        <taxon>Cyanophyceae</taxon>
        <taxon>Nostocales</taxon>
        <taxon>Aphanizomenonaceae</taxon>
        <taxon>Aphanizomenon</taxon>
    </lineage>
</organism>
<dbReference type="AlphaFoldDB" id="A0A1B7W5Z5"/>
<comment type="caution">
    <text evidence="1">The sequence shown here is derived from an EMBL/GenBank/DDBJ whole genome shotgun (WGS) entry which is preliminary data.</text>
</comment>
<sequence length="59" mass="6859">MGDKQPLANFFDFFRILGFFLKFSFYNYKTSIGPTATKFSGIVKSLVIENIYQNYLFGL</sequence>